<dbReference type="EMBL" id="MAJD01000002">
    <property type="protein sequence ID" value="OBX35002.1"/>
    <property type="molecule type" value="Genomic_DNA"/>
</dbReference>
<dbReference type="AlphaFoldDB" id="A0A1B8NYD9"/>
<dbReference type="InterPro" id="IPR003607">
    <property type="entry name" value="HD/PDEase_dom"/>
</dbReference>
<dbReference type="Pfam" id="PF07515">
    <property type="entry name" value="TraI_2_C"/>
    <property type="match status" value="1"/>
</dbReference>
<feature type="domain" description="HD/PDEase" evidence="2">
    <location>
        <begin position="81"/>
        <end position="241"/>
    </location>
</feature>
<accession>A0A1B8NYD9</accession>
<dbReference type="InterPro" id="IPR036388">
    <property type="entry name" value="WH-like_DNA-bd_sf"/>
</dbReference>
<organism evidence="3 4">
    <name type="scientific">Halomonas elongata</name>
    <dbReference type="NCBI Taxonomy" id="2746"/>
    <lineage>
        <taxon>Bacteria</taxon>
        <taxon>Pseudomonadati</taxon>
        <taxon>Pseudomonadota</taxon>
        <taxon>Gammaproteobacteria</taxon>
        <taxon>Oceanospirillales</taxon>
        <taxon>Halomonadaceae</taxon>
        <taxon>Halomonas</taxon>
    </lineage>
</organism>
<dbReference type="SUPFAM" id="SSF46785">
    <property type="entry name" value="Winged helix' DNA-binding domain"/>
    <property type="match status" value="1"/>
</dbReference>
<dbReference type="GO" id="GO:0004386">
    <property type="term" value="F:helicase activity"/>
    <property type="evidence" value="ECO:0007669"/>
    <property type="project" value="UniProtKB-KW"/>
</dbReference>
<dbReference type="Gene3D" id="1.10.10.10">
    <property type="entry name" value="Winged helix-like DNA-binding domain superfamily/Winged helix DNA-binding domain"/>
    <property type="match status" value="1"/>
</dbReference>
<feature type="region of interest" description="Disordered" evidence="1">
    <location>
        <begin position="1"/>
        <end position="24"/>
    </location>
</feature>
<name>A0A1B8NYD9_HALEL</name>
<keyword evidence="3" id="KW-0547">Nucleotide-binding</keyword>
<dbReference type="SMART" id="SM00471">
    <property type="entry name" value="HDc"/>
    <property type="match status" value="1"/>
</dbReference>
<feature type="compositionally biased region" description="Low complexity" evidence="1">
    <location>
        <begin position="487"/>
        <end position="497"/>
    </location>
</feature>
<feature type="region of interest" description="Disordered" evidence="1">
    <location>
        <begin position="377"/>
        <end position="498"/>
    </location>
</feature>
<gene>
    <name evidence="3" type="ORF">A8U91_04065</name>
</gene>
<evidence type="ECO:0000313" key="3">
    <source>
        <dbReference type="EMBL" id="OBX35002.1"/>
    </source>
</evidence>
<protein>
    <submittedName>
        <fullName evidence="3">Putative helicase</fullName>
    </submittedName>
</protein>
<proteinExistence type="predicted"/>
<feature type="compositionally biased region" description="Polar residues" evidence="1">
    <location>
        <begin position="426"/>
        <end position="435"/>
    </location>
</feature>
<dbReference type="InterPro" id="IPR011119">
    <property type="entry name" value="Unchr_helicase_relaxase_TraI"/>
</dbReference>
<dbReference type="NCBIfam" id="TIGR03760">
    <property type="entry name" value="ICE_TraI_Pfluor"/>
    <property type="match status" value="1"/>
</dbReference>
<dbReference type="Proteomes" id="UP000092504">
    <property type="component" value="Unassembled WGS sequence"/>
</dbReference>
<keyword evidence="3" id="KW-0378">Hydrolase</keyword>
<dbReference type="Gene3D" id="1.10.3210.40">
    <property type="match status" value="1"/>
</dbReference>
<dbReference type="Pfam" id="PF07514">
    <property type="entry name" value="TraI_2"/>
    <property type="match status" value="1"/>
</dbReference>
<evidence type="ECO:0000256" key="1">
    <source>
        <dbReference type="SAM" id="MobiDB-lite"/>
    </source>
</evidence>
<keyword evidence="3" id="KW-0067">ATP-binding</keyword>
<dbReference type="NCBIfam" id="NF041494">
    <property type="entry name" value="MobH"/>
    <property type="match status" value="1"/>
</dbReference>
<comment type="caution">
    <text evidence="3">The sequence shown here is derived from an EMBL/GenBank/DDBJ whole genome shotgun (WGS) entry which is preliminary data.</text>
</comment>
<reference evidence="3 4" key="1">
    <citation type="submission" date="2016-06" db="EMBL/GenBank/DDBJ databases">
        <title>Genome sequence of halotolerant plant growth promoting strain of Halomonas elongata HEK1 isolated from salterns of Rann of Kutch, Gujarat, India.</title>
        <authorList>
            <person name="Gaba S."/>
            <person name="Singh R.N."/>
            <person name="Abrol S."/>
            <person name="Kaushik R."/>
            <person name="Saxena A.K."/>
        </authorList>
    </citation>
    <scope>NUCLEOTIDE SEQUENCE [LARGE SCALE GENOMIC DNA]</scope>
    <source>
        <strain evidence="3 4">HEK1</strain>
    </source>
</reference>
<dbReference type="PATRIC" id="fig|2746.7.peg.4187"/>
<keyword evidence="3" id="KW-0347">Helicase</keyword>
<dbReference type="InterPro" id="IPR011093">
    <property type="entry name" value="TraI_2_C"/>
</dbReference>
<feature type="compositionally biased region" description="Low complexity" evidence="1">
    <location>
        <begin position="386"/>
        <end position="421"/>
    </location>
</feature>
<feature type="compositionally biased region" description="Polar residues" evidence="1">
    <location>
        <begin position="451"/>
        <end position="471"/>
    </location>
</feature>
<dbReference type="InterPro" id="IPR036390">
    <property type="entry name" value="WH_DNA-bd_sf"/>
</dbReference>
<sequence length="626" mass="68904">MLGLFRTTRKTRQRSEEAGWLSPQPGGQLLQSPYRQQLIGALWDMCSMSRQVFVDYVQAPIERYAGLVQELPASESHHHAYRGGMLDHGLEVVCYAMRLRRQHLLPPGASPEEQTAVGELWTVAILYAALLHDVAKIIVDIEIHLISGRRWHLWHGPIPEPYRVRYREDRDYHLHETTNLLLVQQILSPKALDWLYSEPRVFGTMMYAVSGVPERGGIISEIVGQADRTSVSKALGGDPNKAFEAPTQSLQRKLADGLRYLVKEKLGINQPGAPLYLTDDALWLVSPRVPRELKAYLLENGVGGIPGDDTRLYDEMQAHGLIEANPQGQSVWPVTIVKDDWSVDLSCLRVPPALIWPSAEERPESWSGTLTIREKASKKGKKAQAEADAAQAPVGVTPTATATTPPSPSASVEVSATPSATDAPEQGTSTSTTETPGLDTDSLIDLVTGGETANTTMPADDAQTSGPSPVDTTHDDASSQGTKAETDATPHAAPTTTRGKTLGETFLQWLQDGAKSHRLLVNAPKAQVHGVDDTWLIVSPGIFRRFCHEHDGTSWTEVQQQFQKLGLHRVRDDGTNIHSARVDGQNKKGRLVKGYILQRADVLPIEQRNNPFLSLIEHRNMDVNDA</sequence>
<evidence type="ECO:0000259" key="2">
    <source>
        <dbReference type="SMART" id="SM00471"/>
    </source>
</evidence>
<dbReference type="InterPro" id="IPR022391">
    <property type="entry name" value="ICE_relaxase_PFGI-1"/>
</dbReference>
<dbReference type="Gene3D" id="2.40.10.200">
    <property type="entry name" value="STY4665 C-terminal domain-like"/>
    <property type="match status" value="1"/>
</dbReference>
<evidence type="ECO:0000313" key="4">
    <source>
        <dbReference type="Proteomes" id="UP000092504"/>
    </source>
</evidence>